<proteinExistence type="predicted"/>
<dbReference type="Proteomes" id="UP001527882">
    <property type="component" value="Unassembled WGS sequence"/>
</dbReference>
<dbReference type="Pfam" id="PF22725">
    <property type="entry name" value="GFO_IDH_MocA_C3"/>
    <property type="match status" value="1"/>
</dbReference>
<evidence type="ECO:0000259" key="2">
    <source>
        <dbReference type="Pfam" id="PF22725"/>
    </source>
</evidence>
<evidence type="ECO:0000313" key="4">
    <source>
        <dbReference type="Proteomes" id="UP001527882"/>
    </source>
</evidence>
<evidence type="ECO:0000313" key="3">
    <source>
        <dbReference type="EMBL" id="MCZ8517360.1"/>
    </source>
</evidence>
<name>A0ABT4QKW3_9BACL</name>
<dbReference type="Gene3D" id="3.30.360.10">
    <property type="entry name" value="Dihydrodipicolinate Reductase, domain 2"/>
    <property type="match status" value="1"/>
</dbReference>
<feature type="domain" description="Gfo/Idh/MocA-like oxidoreductase N-terminal" evidence="1">
    <location>
        <begin position="29"/>
        <end position="110"/>
    </location>
</feature>
<comment type="caution">
    <text evidence="3">The sequence shown here is derived from an EMBL/GenBank/DDBJ whole genome shotgun (WGS) entry which is preliminary data.</text>
</comment>
<dbReference type="SUPFAM" id="SSF51735">
    <property type="entry name" value="NAD(P)-binding Rossmann-fold domains"/>
    <property type="match status" value="1"/>
</dbReference>
<feature type="domain" description="GFO/IDH/MocA-like oxidoreductase" evidence="2">
    <location>
        <begin position="132"/>
        <end position="257"/>
    </location>
</feature>
<gene>
    <name evidence="3" type="ORF">O9H85_34435</name>
</gene>
<accession>A0ABT4QKW3</accession>
<dbReference type="InterPro" id="IPR000683">
    <property type="entry name" value="Gfo/Idh/MocA-like_OxRdtase_N"/>
</dbReference>
<dbReference type="RefSeq" id="WP_269885888.1">
    <property type="nucleotide sequence ID" value="NZ_JAQAGZ010000036.1"/>
</dbReference>
<dbReference type="InterPro" id="IPR055170">
    <property type="entry name" value="GFO_IDH_MocA-like_dom"/>
</dbReference>
<evidence type="ECO:0000259" key="1">
    <source>
        <dbReference type="Pfam" id="PF01408"/>
    </source>
</evidence>
<dbReference type="PANTHER" id="PTHR43377">
    <property type="entry name" value="BILIVERDIN REDUCTASE A"/>
    <property type="match status" value="1"/>
</dbReference>
<dbReference type="PANTHER" id="PTHR43377:SF1">
    <property type="entry name" value="BILIVERDIN REDUCTASE A"/>
    <property type="match status" value="1"/>
</dbReference>
<reference evidence="3 4" key="1">
    <citation type="submission" date="2022-12" db="EMBL/GenBank/DDBJ databases">
        <title>Draft genome sequence of Paenibacillus sp. dW9.</title>
        <authorList>
            <person name="Choi E.-W."/>
            <person name="Kim D.-U."/>
        </authorList>
    </citation>
    <scope>NUCLEOTIDE SEQUENCE [LARGE SCALE GENOMIC DNA]</scope>
    <source>
        <strain evidence="4">dW9</strain>
    </source>
</reference>
<dbReference type="Gene3D" id="3.40.50.720">
    <property type="entry name" value="NAD(P)-binding Rossmann-like Domain"/>
    <property type="match status" value="1"/>
</dbReference>
<dbReference type="Pfam" id="PF01408">
    <property type="entry name" value="GFO_IDH_MocA"/>
    <property type="match status" value="1"/>
</dbReference>
<protein>
    <submittedName>
        <fullName evidence="3">Gfo/Idh/MocA family oxidoreductase</fullName>
    </submittedName>
</protein>
<dbReference type="InterPro" id="IPR051450">
    <property type="entry name" value="Gfo/Idh/MocA_Oxidoreductases"/>
</dbReference>
<dbReference type="InterPro" id="IPR036291">
    <property type="entry name" value="NAD(P)-bd_dom_sf"/>
</dbReference>
<keyword evidence="4" id="KW-1185">Reference proteome</keyword>
<dbReference type="SUPFAM" id="SSF55347">
    <property type="entry name" value="Glyceraldehyde-3-phosphate dehydrogenase-like, C-terminal domain"/>
    <property type="match status" value="1"/>
</dbReference>
<dbReference type="EMBL" id="JAQAGZ010000036">
    <property type="protein sequence ID" value="MCZ8517360.1"/>
    <property type="molecule type" value="Genomic_DNA"/>
</dbReference>
<organism evidence="3 4">
    <name type="scientific">Paenibacillus gyeongsangnamensis</name>
    <dbReference type="NCBI Taxonomy" id="3388067"/>
    <lineage>
        <taxon>Bacteria</taxon>
        <taxon>Bacillati</taxon>
        <taxon>Bacillota</taxon>
        <taxon>Bacilli</taxon>
        <taxon>Bacillales</taxon>
        <taxon>Paenibacillaceae</taxon>
        <taxon>Paenibacillus</taxon>
    </lineage>
</organism>
<sequence>MNAQQFSVIGCQHAHIGIFISEMLALGYTCAGIYEEENHRLARGFSDKFGIPLAANKESLLGDTVAVVGCASINEDKIEVIELCESRGKHVMLDKPAVTSRRGLERLQDLIGRGRIQIGMLLTERFHPAIYTLKQTIDQGVLGELVSIGMRKPHRLDVPMRPSWFFSKRQSGGILIDLLVHDFDLLRWLTGKEIVKLEGMVGKTVLPEYPTFYNTASLQVLMEGGIATQLYADWHTPDRSWTWGDGRIFVTGTEGFVELRLSGDPLIREDALMIQITHQEPVASAKLMQPPRTITEDFIRRIQGYESILTHGDLLKTTEATIDADEQVHYFTHLEGKVQS</sequence>